<accession>A0A6J6GXE3</accession>
<dbReference type="EMBL" id="CAEZUK010000161">
    <property type="protein sequence ID" value="CAB4604623.1"/>
    <property type="molecule type" value="Genomic_DNA"/>
</dbReference>
<dbReference type="SUPFAM" id="SSF160519">
    <property type="entry name" value="BB2672-like"/>
    <property type="match status" value="1"/>
</dbReference>
<organism evidence="1">
    <name type="scientific">freshwater metagenome</name>
    <dbReference type="NCBI Taxonomy" id="449393"/>
    <lineage>
        <taxon>unclassified sequences</taxon>
        <taxon>metagenomes</taxon>
        <taxon>ecological metagenomes</taxon>
    </lineage>
</organism>
<dbReference type="Gene3D" id="3.30.1330.110">
    <property type="entry name" value="BB2672"/>
    <property type="match status" value="1"/>
</dbReference>
<reference evidence="1" key="1">
    <citation type="submission" date="2020-05" db="EMBL/GenBank/DDBJ databases">
        <authorList>
            <person name="Chiriac C."/>
            <person name="Salcher M."/>
            <person name="Ghai R."/>
            <person name="Kavagutti S V."/>
        </authorList>
    </citation>
    <scope>NUCLEOTIDE SEQUENCE</scope>
</reference>
<evidence type="ECO:0000313" key="1">
    <source>
        <dbReference type="EMBL" id="CAB4604623.1"/>
    </source>
</evidence>
<name>A0A6J6GXE3_9ZZZZ</name>
<gene>
    <name evidence="1" type="ORF">UFOPK1820_00976</name>
</gene>
<dbReference type="AlphaFoldDB" id="A0A6J6GXE3"/>
<dbReference type="InterPro" id="IPR009569">
    <property type="entry name" value="AA_synth_put"/>
</dbReference>
<protein>
    <submittedName>
        <fullName evidence="1">Unannotated protein</fullName>
    </submittedName>
</protein>
<proteinExistence type="predicted"/>
<sequence>MLFEVRKIVTIVEGIFHDHSSGVNGPIPAVPAMKGAVAAVVTNPYVGKYVDDLSPAVDELRALGERLGNILISHLGGDASKIDGYGKGIIVGSAGEIEHGAMWHIPGGGGMRAALGKGTAIVPSTKKVAGMGARLDVPITHTDWSYVGSHYDAIEVGVPDGPKPDEMVVILAMGVGGRVHARLAGGFTLADRGQPGVPA</sequence>
<dbReference type="InterPro" id="IPR035936">
    <property type="entry name" value="BB2672"/>
</dbReference>
<dbReference type="Pfam" id="PF06684">
    <property type="entry name" value="AA_synth"/>
    <property type="match status" value="1"/>
</dbReference>